<feature type="non-terminal residue" evidence="1">
    <location>
        <position position="1"/>
    </location>
</feature>
<organism evidence="1 2">
    <name type="scientific">Racocetra persica</name>
    <dbReference type="NCBI Taxonomy" id="160502"/>
    <lineage>
        <taxon>Eukaryota</taxon>
        <taxon>Fungi</taxon>
        <taxon>Fungi incertae sedis</taxon>
        <taxon>Mucoromycota</taxon>
        <taxon>Glomeromycotina</taxon>
        <taxon>Glomeromycetes</taxon>
        <taxon>Diversisporales</taxon>
        <taxon>Gigasporaceae</taxon>
        <taxon>Racocetra</taxon>
    </lineage>
</organism>
<protein>
    <submittedName>
        <fullName evidence="1">23579_t:CDS:1</fullName>
    </submittedName>
</protein>
<keyword evidence="2" id="KW-1185">Reference proteome</keyword>
<evidence type="ECO:0000313" key="1">
    <source>
        <dbReference type="EMBL" id="CAG8833357.1"/>
    </source>
</evidence>
<reference evidence="1" key="1">
    <citation type="submission" date="2021-06" db="EMBL/GenBank/DDBJ databases">
        <authorList>
            <person name="Kallberg Y."/>
            <person name="Tangrot J."/>
            <person name="Rosling A."/>
        </authorList>
    </citation>
    <scope>NUCLEOTIDE SEQUENCE</scope>
    <source>
        <strain evidence="1">MA461A</strain>
    </source>
</reference>
<name>A0ACA9SAL8_9GLOM</name>
<dbReference type="EMBL" id="CAJVQC010106259">
    <property type="protein sequence ID" value="CAG8833357.1"/>
    <property type="molecule type" value="Genomic_DNA"/>
</dbReference>
<feature type="non-terminal residue" evidence="1">
    <location>
        <position position="244"/>
    </location>
</feature>
<dbReference type="Proteomes" id="UP000789920">
    <property type="component" value="Unassembled WGS sequence"/>
</dbReference>
<evidence type="ECO:0000313" key="2">
    <source>
        <dbReference type="Proteomes" id="UP000789920"/>
    </source>
</evidence>
<proteinExistence type="predicted"/>
<comment type="caution">
    <text evidence="1">The sequence shown here is derived from an EMBL/GenBank/DDBJ whole genome shotgun (WGS) entry which is preliminary data.</text>
</comment>
<gene>
    <name evidence="1" type="ORF">RPERSI_LOCUS28798</name>
</gene>
<accession>A0ACA9SAL8</accession>
<sequence>GFTAVTPSLGLSEFYREPFTTDGEVTPVSNPNNAEEIIYAIDGLKLGGKHLEVAHKAGVFIAVTAPLSSEGGLTGVSMAFETGANTDYDPQPIVRENVALHAQIGTRFKSTTIPTVSGQIALIRKTLIKNLKQDNIFGRAARGEIPLVVKTHSKDEIASLIRLKIQVENNGGRLNLVILGGTEAYILAAELAEHKIPVILIPLRATPELWTAQHALTGAPITNTTGIDILYSNGVKIGIGVVKA</sequence>